<sequence length="97" mass="10574">DTTTLSLGIGTWLPHAINDRPEGHKSQMPRLQPSAVVAVPEIKLKDPVRKITQAQLGPADKLSKVLLPISGILELRTRGHRKQTQDLGPSFSTLPIP</sequence>
<reference evidence="1 2" key="1">
    <citation type="submission" date="2019-05" db="EMBL/GenBank/DDBJ databases">
        <title>Emergence of the Ug99 lineage of the wheat stem rust pathogen through somatic hybridization.</title>
        <authorList>
            <person name="Li F."/>
            <person name="Upadhyaya N.M."/>
            <person name="Sperschneider J."/>
            <person name="Matny O."/>
            <person name="Nguyen-Phuc H."/>
            <person name="Mago R."/>
            <person name="Raley C."/>
            <person name="Miller M.E."/>
            <person name="Silverstein K.A.T."/>
            <person name="Henningsen E."/>
            <person name="Hirsch C.D."/>
            <person name="Visser B."/>
            <person name="Pretorius Z.A."/>
            <person name="Steffenson B.J."/>
            <person name="Schwessinger B."/>
            <person name="Dodds P.N."/>
            <person name="Figueroa M."/>
        </authorList>
    </citation>
    <scope>NUCLEOTIDE SEQUENCE [LARGE SCALE GENOMIC DNA]</scope>
    <source>
        <strain evidence="1 2">Ug99</strain>
    </source>
</reference>
<dbReference type="AlphaFoldDB" id="A0A5B0QSR9"/>
<dbReference type="Proteomes" id="UP000325313">
    <property type="component" value="Unassembled WGS sequence"/>
</dbReference>
<organism evidence="1 2">
    <name type="scientific">Puccinia graminis f. sp. tritici</name>
    <dbReference type="NCBI Taxonomy" id="56615"/>
    <lineage>
        <taxon>Eukaryota</taxon>
        <taxon>Fungi</taxon>
        <taxon>Dikarya</taxon>
        <taxon>Basidiomycota</taxon>
        <taxon>Pucciniomycotina</taxon>
        <taxon>Pucciniomycetes</taxon>
        <taxon>Pucciniales</taxon>
        <taxon>Pucciniaceae</taxon>
        <taxon>Puccinia</taxon>
    </lineage>
</organism>
<proteinExistence type="predicted"/>
<name>A0A5B0QSR9_PUCGR</name>
<accession>A0A5B0QSR9</accession>
<gene>
    <name evidence="1" type="ORF">PGTUg99_031588</name>
</gene>
<comment type="caution">
    <text evidence="1">The sequence shown here is derived from an EMBL/GenBank/DDBJ whole genome shotgun (WGS) entry which is preliminary data.</text>
</comment>
<dbReference type="EMBL" id="VDEP01000271">
    <property type="protein sequence ID" value="KAA1115995.1"/>
    <property type="molecule type" value="Genomic_DNA"/>
</dbReference>
<evidence type="ECO:0000313" key="2">
    <source>
        <dbReference type="Proteomes" id="UP000325313"/>
    </source>
</evidence>
<evidence type="ECO:0000313" key="1">
    <source>
        <dbReference type="EMBL" id="KAA1115995.1"/>
    </source>
</evidence>
<feature type="non-terminal residue" evidence="1">
    <location>
        <position position="1"/>
    </location>
</feature>
<protein>
    <submittedName>
        <fullName evidence="1">Uncharacterized protein</fullName>
    </submittedName>
</protein>